<dbReference type="AlphaFoldDB" id="A0A6L6G9N8"/>
<comment type="similarity">
    <text evidence="1">Belongs to the glycosyl hydrolase 73 family.</text>
</comment>
<dbReference type="Gene3D" id="4.10.80.30">
    <property type="entry name" value="DNA polymerase, domain 6"/>
    <property type="match status" value="1"/>
</dbReference>
<reference evidence="3 4" key="1">
    <citation type="submission" date="2019-11" db="EMBL/GenBank/DDBJ databases">
        <title>Streptococcus uberis isolated from clinical mastitis cases on a southeastern Queensland dairy.</title>
        <authorList>
            <person name="Workentine M.L."/>
            <person name="Price R."/>
            <person name="Olchowy T."/>
        </authorList>
    </citation>
    <scope>NUCLEOTIDE SEQUENCE [LARGE SCALE GENOMIC DNA]</scope>
    <source>
        <strain evidence="3 4">OLC4459-A17</strain>
    </source>
</reference>
<accession>A0A6L6G9N8</accession>
<proteinExistence type="inferred from homology"/>
<dbReference type="Pfam" id="PF01832">
    <property type="entry name" value="Glucosaminidase"/>
    <property type="match status" value="1"/>
</dbReference>
<gene>
    <name evidence="3" type="ORF">GKS16_04140</name>
</gene>
<comment type="caution">
    <text evidence="3">The sequence shown here is derived from an EMBL/GenBank/DDBJ whole genome shotgun (WGS) entry which is preliminary data.</text>
</comment>
<evidence type="ECO:0000256" key="1">
    <source>
        <dbReference type="ARBA" id="ARBA00010266"/>
    </source>
</evidence>
<dbReference type="Proteomes" id="UP000483839">
    <property type="component" value="Unassembled WGS sequence"/>
</dbReference>
<dbReference type="RefSeq" id="WP_012658268.1">
    <property type="nucleotide sequence ID" value="NZ_BAABQA010000003.1"/>
</dbReference>
<evidence type="ECO:0000256" key="2">
    <source>
        <dbReference type="ARBA" id="ARBA00022801"/>
    </source>
</evidence>
<organism evidence="3 4">
    <name type="scientific">Streptococcus uberis</name>
    <dbReference type="NCBI Taxonomy" id="1349"/>
    <lineage>
        <taxon>Bacteria</taxon>
        <taxon>Bacillati</taxon>
        <taxon>Bacillota</taxon>
        <taxon>Bacilli</taxon>
        <taxon>Lactobacillales</taxon>
        <taxon>Streptococcaceae</taxon>
        <taxon>Streptococcus</taxon>
    </lineage>
</organism>
<dbReference type="InterPro" id="IPR002901">
    <property type="entry name" value="MGlyc_endo_b_GlcNAc-like_dom"/>
</dbReference>
<dbReference type="EMBL" id="WLXI01000037">
    <property type="protein sequence ID" value="MTD01466.1"/>
    <property type="molecule type" value="Genomic_DNA"/>
</dbReference>
<dbReference type="GeneID" id="93826035"/>
<sequence length="203" mass="23273">MAKNYRKKVRRKPKSSKTFENSIISWILLSLIISVISLKYYQRQLISYHGNESIQFIGKVSHSAQKVAQQKDLYSSVMIAQAILESNNGKSQLSQKPYYNFFGIKGEYKGKSVVLPTLEDDGQGNLFKIDANFRSYGSLTNGFNDYAKVLEDPLYKTTHQSQTRSHKEATATLTGHYATDTSYHEKLNKIIEVYQLTLFDYPF</sequence>
<keyword evidence="2" id="KW-0378">Hydrolase</keyword>
<protein>
    <submittedName>
        <fullName evidence="3">N-acetylmuramidase</fullName>
    </submittedName>
</protein>
<evidence type="ECO:0000313" key="4">
    <source>
        <dbReference type="Proteomes" id="UP000483839"/>
    </source>
</evidence>
<dbReference type="PANTHER" id="PTHR33308:SF9">
    <property type="entry name" value="PEPTIDOGLYCAN HYDROLASE FLGJ"/>
    <property type="match status" value="1"/>
</dbReference>
<dbReference type="SMART" id="SM00047">
    <property type="entry name" value="LYZ2"/>
    <property type="match status" value="1"/>
</dbReference>
<dbReference type="PRINTS" id="PR01002">
    <property type="entry name" value="FLGFLGJ"/>
</dbReference>
<dbReference type="GO" id="GO:0004040">
    <property type="term" value="F:amidase activity"/>
    <property type="evidence" value="ECO:0007669"/>
    <property type="project" value="InterPro"/>
</dbReference>
<dbReference type="InterPro" id="IPR051056">
    <property type="entry name" value="Glycosyl_Hydrolase_73"/>
</dbReference>
<dbReference type="Gene3D" id="1.10.530.10">
    <property type="match status" value="1"/>
</dbReference>
<dbReference type="OMA" id="GIHTSYQ"/>
<evidence type="ECO:0000313" key="3">
    <source>
        <dbReference type="EMBL" id="MTD01466.1"/>
    </source>
</evidence>
<dbReference type="PANTHER" id="PTHR33308">
    <property type="entry name" value="PEPTIDOGLYCAN HYDROLASE FLGJ"/>
    <property type="match status" value="1"/>
</dbReference>
<name>A0A6L6G9N8_STRUB</name>